<organism evidence="3 4">
    <name type="scientific">Texcoconibacillus texcoconensis</name>
    <dbReference type="NCBI Taxonomy" id="1095777"/>
    <lineage>
        <taxon>Bacteria</taxon>
        <taxon>Bacillati</taxon>
        <taxon>Bacillota</taxon>
        <taxon>Bacilli</taxon>
        <taxon>Bacillales</taxon>
        <taxon>Bacillaceae</taxon>
        <taxon>Texcoconibacillus</taxon>
    </lineage>
</organism>
<comment type="caution">
    <text evidence="3">The sequence shown here is derived from an EMBL/GenBank/DDBJ whole genome shotgun (WGS) entry which is preliminary data.</text>
</comment>
<accession>A0A840QR40</accession>
<keyword evidence="4" id="KW-1185">Reference proteome</keyword>
<protein>
    <recommendedName>
        <fullName evidence="2">UPF0178 protein HNQ41_002116</fullName>
    </recommendedName>
</protein>
<dbReference type="InterPro" id="IPR003791">
    <property type="entry name" value="UPF0178"/>
</dbReference>
<dbReference type="RefSeq" id="WP_184664361.1">
    <property type="nucleotide sequence ID" value="NZ_JACHHB010000009.1"/>
</dbReference>
<dbReference type="AlphaFoldDB" id="A0A840QR40"/>
<evidence type="ECO:0000256" key="2">
    <source>
        <dbReference type="HAMAP-Rule" id="MF_00489"/>
    </source>
</evidence>
<comment type="similarity">
    <text evidence="1 2">Belongs to the UPF0178 family.</text>
</comment>
<dbReference type="Proteomes" id="UP000551878">
    <property type="component" value="Unassembled WGS sequence"/>
</dbReference>
<reference evidence="3 4" key="1">
    <citation type="submission" date="2020-08" db="EMBL/GenBank/DDBJ databases">
        <title>Genomic Encyclopedia of Type Strains, Phase IV (KMG-IV): sequencing the most valuable type-strain genomes for metagenomic binning, comparative biology and taxonomic classification.</title>
        <authorList>
            <person name="Goeker M."/>
        </authorList>
    </citation>
    <scope>NUCLEOTIDE SEQUENCE [LARGE SCALE GENOMIC DNA]</scope>
    <source>
        <strain evidence="3 4">DSM 24696</strain>
    </source>
</reference>
<name>A0A840QR40_9BACI</name>
<dbReference type="NCBIfam" id="NF001095">
    <property type="entry name" value="PRK00124.1"/>
    <property type="match status" value="1"/>
</dbReference>
<evidence type="ECO:0000313" key="4">
    <source>
        <dbReference type="Proteomes" id="UP000551878"/>
    </source>
</evidence>
<dbReference type="EMBL" id="JACHHB010000009">
    <property type="protein sequence ID" value="MBB5173926.1"/>
    <property type="molecule type" value="Genomic_DNA"/>
</dbReference>
<dbReference type="PANTHER" id="PTHR35146:SF1">
    <property type="entry name" value="UPF0178 PROTEIN YAII"/>
    <property type="match status" value="1"/>
</dbReference>
<evidence type="ECO:0000256" key="1">
    <source>
        <dbReference type="ARBA" id="ARBA00008522"/>
    </source>
</evidence>
<dbReference type="PANTHER" id="PTHR35146">
    <property type="entry name" value="UPF0178 PROTEIN YAII"/>
    <property type="match status" value="1"/>
</dbReference>
<evidence type="ECO:0000313" key="3">
    <source>
        <dbReference type="EMBL" id="MBB5173926.1"/>
    </source>
</evidence>
<gene>
    <name evidence="3" type="ORF">HNQ41_002116</name>
</gene>
<proteinExistence type="inferred from homology"/>
<dbReference type="HAMAP" id="MF_00489">
    <property type="entry name" value="UPF0178"/>
    <property type="match status" value="1"/>
</dbReference>
<sequence length="154" mass="17608">METINSTIYVDADACPVKEEIKEAGERFDTDVIMVSSYAHAGGDDGSCRWIMVDQHQEEADMKIFQLAKKNDIVVTQDYGLASLLLPKGVIVLSFRGFIFSEQSMDDLLFRRYISSKERREGKRTKGPKRLMADDRTAFRINLEKILSNKQDFC</sequence>
<dbReference type="Pfam" id="PF02639">
    <property type="entry name" value="DUF188"/>
    <property type="match status" value="1"/>
</dbReference>